<comment type="caution">
    <text evidence="1">The sequence shown here is derived from an EMBL/GenBank/DDBJ whole genome shotgun (WGS) entry which is preliminary data.</text>
</comment>
<dbReference type="Proteomes" id="UP001596058">
    <property type="component" value="Unassembled WGS sequence"/>
</dbReference>
<accession>A0ABW1DCM9</accession>
<organism evidence="1 2">
    <name type="scientific">Nonomuraea insulae</name>
    <dbReference type="NCBI Taxonomy" id="1616787"/>
    <lineage>
        <taxon>Bacteria</taxon>
        <taxon>Bacillati</taxon>
        <taxon>Actinomycetota</taxon>
        <taxon>Actinomycetes</taxon>
        <taxon>Streptosporangiales</taxon>
        <taxon>Streptosporangiaceae</taxon>
        <taxon>Nonomuraea</taxon>
    </lineage>
</organism>
<gene>
    <name evidence="1" type="ORF">ACFPZ3_66890</name>
</gene>
<evidence type="ECO:0000313" key="1">
    <source>
        <dbReference type="EMBL" id="MFC5835327.1"/>
    </source>
</evidence>
<protein>
    <submittedName>
        <fullName evidence="1">Uncharacterized protein</fullName>
    </submittedName>
</protein>
<keyword evidence="2" id="KW-1185">Reference proteome</keyword>
<dbReference type="EMBL" id="JBHSPA010000123">
    <property type="protein sequence ID" value="MFC5835327.1"/>
    <property type="molecule type" value="Genomic_DNA"/>
</dbReference>
<sequence length="118" mass="13037">MRGLVACIVRMDPKSRDLRCAREAAEHPGIERVEADIPALAANHVVQVIEMPHKAQAEIGQACPLLAERIHSEGLKVTNAGVEGRLPFCDPTRFYRVAVRKRSSRPQSTTFPGTPRLD</sequence>
<name>A0ABW1DCM9_9ACTN</name>
<proteinExistence type="predicted"/>
<dbReference type="RefSeq" id="WP_379524747.1">
    <property type="nucleotide sequence ID" value="NZ_JBHSPA010000123.1"/>
</dbReference>
<reference evidence="2" key="1">
    <citation type="journal article" date="2019" name="Int. J. Syst. Evol. Microbiol.">
        <title>The Global Catalogue of Microorganisms (GCM) 10K type strain sequencing project: providing services to taxonomists for standard genome sequencing and annotation.</title>
        <authorList>
            <consortium name="The Broad Institute Genomics Platform"/>
            <consortium name="The Broad Institute Genome Sequencing Center for Infectious Disease"/>
            <person name="Wu L."/>
            <person name="Ma J."/>
        </authorList>
    </citation>
    <scope>NUCLEOTIDE SEQUENCE [LARGE SCALE GENOMIC DNA]</scope>
    <source>
        <strain evidence="2">CCUG 53903</strain>
    </source>
</reference>
<evidence type="ECO:0000313" key="2">
    <source>
        <dbReference type="Proteomes" id="UP001596058"/>
    </source>
</evidence>